<protein>
    <submittedName>
        <fullName evidence="2">Uncharacterized protein</fullName>
    </submittedName>
</protein>
<reference evidence="2 3" key="1">
    <citation type="submission" date="2023-08" db="EMBL/GenBank/DDBJ databases">
        <title>A Necator americanus chromosomal reference genome.</title>
        <authorList>
            <person name="Ilik V."/>
            <person name="Petrzelkova K.J."/>
            <person name="Pardy F."/>
            <person name="Fuh T."/>
            <person name="Niatou-Singa F.S."/>
            <person name="Gouil Q."/>
            <person name="Baker L."/>
            <person name="Ritchie M.E."/>
            <person name="Jex A.R."/>
            <person name="Gazzola D."/>
            <person name="Li H."/>
            <person name="Toshio Fujiwara R."/>
            <person name="Zhan B."/>
            <person name="Aroian R.V."/>
            <person name="Pafco B."/>
            <person name="Schwarz E.M."/>
        </authorList>
    </citation>
    <scope>NUCLEOTIDE SEQUENCE [LARGE SCALE GENOMIC DNA]</scope>
    <source>
        <strain evidence="2 3">Aroian</strain>
        <tissue evidence="2">Whole animal</tissue>
    </source>
</reference>
<comment type="caution">
    <text evidence="2">The sequence shown here is derived from an EMBL/GenBank/DDBJ whole genome shotgun (WGS) entry which is preliminary data.</text>
</comment>
<accession>A0ABR1EI26</accession>
<feature type="compositionally biased region" description="Polar residues" evidence="1">
    <location>
        <begin position="53"/>
        <end position="69"/>
    </location>
</feature>
<gene>
    <name evidence="2" type="primary">Necator_chrX.g23317</name>
    <name evidence="2" type="ORF">RB195_023154</name>
</gene>
<keyword evidence="3" id="KW-1185">Reference proteome</keyword>
<organism evidence="2 3">
    <name type="scientific">Necator americanus</name>
    <name type="common">Human hookworm</name>
    <dbReference type="NCBI Taxonomy" id="51031"/>
    <lineage>
        <taxon>Eukaryota</taxon>
        <taxon>Metazoa</taxon>
        <taxon>Ecdysozoa</taxon>
        <taxon>Nematoda</taxon>
        <taxon>Chromadorea</taxon>
        <taxon>Rhabditida</taxon>
        <taxon>Rhabditina</taxon>
        <taxon>Rhabditomorpha</taxon>
        <taxon>Strongyloidea</taxon>
        <taxon>Ancylostomatidae</taxon>
        <taxon>Bunostominae</taxon>
        <taxon>Necator</taxon>
    </lineage>
</organism>
<evidence type="ECO:0000313" key="3">
    <source>
        <dbReference type="Proteomes" id="UP001303046"/>
    </source>
</evidence>
<evidence type="ECO:0000313" key="2">
    <source>
        <dbReference type="EMBL" id="KAK6762329.1"/>
    </source>
</evidence>
<feature type="compositionally biased region" description="Basic and acidic residues" evidence="1">
    <location>
        <begin position="40"/>
        <end position="52"/>
    </location>
</feature>
<dbReference type="Proteomes" id="UP001303046">
    <property type="component" value="Unassembled WGS sequence"/>
</dbReference>
<name>A0ABR1EI26_NECAM</name>
<dbReference type="EMBL" id="JAVFWL010000006">
    <property type="protein sequence ID" value="KAK6762329.1"/>
    <property type="molecule type" value="Genomic_DNA"/>
</dbReference>
<sequence length="69" mass="7379">MQLWTRDREEHDVSYVSTAVMTQTIAGARAKHASQGTGKSEGRAADAQEPPKRSTSALDFTTLGGVSQT</sequence>
<feature type="region of interest" description="Disordered" evidence="1">
    <location>
        <begin position="28"/>
        <end position="69"/>
    </location>
</feature>
<proteinExistence type="predicted"/>
<evidence type="ECO:0000256" key="1">
    <source>
        <dbReference type="SAM" id="MobiDB-lite"/>
    </source>
</evidence>